<keyword evidence="5" id="KW-1185">Reference proteome</keyword>
<protein>
    <submittedName>
        <fullName evidence="4">Sporulation related domain-containing protein</fullName>
    </submittedName>
</protein>
<keyword evidence="2" id="KW-0472">Membrane</keyword>
<dbReference type="RefSeq" id="WP_093247694.1">
    <property type="nucleotide sequence ID" value="NZ_FNQM01000001.1"/>
</dbReference>
<keyword evidence="2" id="KW-1133">Transmembrane helix</keyword>
<evidence type="ECO:0000313" key="5">
    <source>
        <dbReference type="Proteomes" id="UP000198703"/>
    </source>
</evidence>
<evidence type="ECO:0000256" key="2">
    <source>
        <dbReference type="SAM" id="Phobius"/>
    </source>
</evidence>
<name>A0A1H3VSD4_9RHOB</name>
<dbReference type="Pfam" id="PF05036">
    <property type="entry name" value="SPOR"/>
    <property type="match status" value="1"/>
</dbReference>
<dbReference type="SUPFAM" id="SSF110997">
    <property type="entry name" value="Sporulation related repeat"/>
    <property type="match status" value="1"/>
</dbReference>
<feature type="region of interest" description="Disordered" evidence="1">
    <location>
        <begin position="154"/>
        <end position="183"/>
    </location>
</feature>
<dbReference type="AlphaFoldDB" id="A0A1H3VSD4"/>
<dbReference type="EMBL" id="FNQM01000001">
    <property type="protein sequence ID" value="SDZ77670.1"/>
    <property type="molecule type" value="Genomic_DNA"/>
</dbReference>
<keyword evidence="2" id="KW-0812">Transmembrane</keyword>
<dbReference type="Gene3D" id="3.30.70.1070">
    <property type="entry name" value="Sporulation related repeat"/>
    <property type="match status" value="1"/>
</dbReference>
<dbReference type="PROSITE" id="PS51724">
    <property type="entry name" value="SPOR"/>
    <property type="match status" value="1"/>
</dbReference>
<organism evidence="4 5">
    <name type="scientific">Rubrimonas cliftonensis</name>
    <dbReference type="NCBI Taxonomy" id="89524"/>
    <lineage>
        <taxon>Bacteria</taxon>
        <taxon>Pseudomonadati</taxon>
        <taxon>Pseudomonadota</taxon>
        <taxon>Alphaproteobacteria</taxon>
        <taxon>Rhodobacterales</taxon>
        <taxon>Paracoccaceae</taxon>
        <taxon>Rubrimonas</taxon>
    </lineage>
</organism>
<sequence>MRDDSQVYEAYDDIGTRGVGRLSAAAAAVASLVVLGLVVAWTYRLGVRDASDVPVIRAVEGPAKIRPEDPGGARFAHQGRSVYGLMEGAPTPERPVTLAPPAETPVAEDVEVARSAATGREQEAVDAPSAEEPSALASLGAEIDQLVASVTGGAAPDAGRAEAPQGAPSPRPRPASFDVAGASPAAQAAAMTAPAAPPAAAPADGSADGPMVQLGAYLTGEDARGRWPGIVRRSDGLLAGRGPVVSPVAGATRTLHRLRAGPFASDAEAREMCEALKARGLDCIVPPR</sequence>
<dbReference type="OrthoDB" id="8479416at2"/>
<dbReference type="Proteomes" id="UP000198703">
    <property type="component" value="Unassembled WGS sequence"/>
</dbReference>
<dbReference type="GO" id="GO:0042834">
    <property type="term" value="F:peptidoglycan binding"/>
    <property type="evidence" value="ECO:0007669"/>
    <property type="project" value="InterPro"/>
</dbReference>
<reference evidence="4 5" key="1">
    <citation type="submission" date="2016-10" db="EMBL/GenBank/DDBJ databases">
        <authorList>
            <person name="de Groot N.N."/>
        </authorList>
    </citation>
    <scope>NUCLEOTIDE SEQUENCE [LARGE SCALE GENOMIC DNA]</scope>
    <source>
        <strain evidence="4 5">DSM 15345</strain>
    </source>
</reference>
<feature type="transmembrane region" description="Helical" evidence="2">
    <location>
        <begin position="22"/>
        <end position="43"/>
    </location>
</feature>
<proteinExistence type="predicted"/>
<evidence type="ECO:0000313" key="4">
    <source>
        <dbReference type="EMBL" id="SDZ77670.1"/>
    </source>
</evidence>
<dbReference type="InterPro" id="IPR007730">
    <property type="entry name" value="SPOR-like_dom"/>
</dbReference>
<dbReference type="STRING" id="89524.SAMN05444370_101295"/>
<gene>
    <name evidence="4" type="ORF">SAMN05444370_101295</name>
</gene>
<feature type="domain" description="SPOR" evidence="3">
    <location>
        <begin position="204"/>
        <end position="288"/>
    </location>
</feature>
<evidence type="ECO:0000256" key="1">
    <source>
        <dbReference type="SAM" id="MobiDB-lite"/>
    </source>
</evidence>
<feature type="region of interest" description="Disordered" evidence="1">
    <location>
        <begin position="188"/>
        <end position="207"/>
    </location>
</feature>
<evidence type="ECO:0000259" key="3">
    <source>
        <dbReference type="PROSITE" id="PS51724"/>
    </source>
</evidence>
<dbReference type="InterPro" id="IPR036680">
    <property type="entry name" value="SPOR-like_sf"/>
</dbReference>
<accession>A0A1H3VSD4</accession>